<dbReference type="InterPro" id="IPR001757">
    <property type="entry name" value="P_typ_ATPase"/>
</dbReference>
<evidence type="ECO:0000313" key="8">
    <source>
        <dbReference type="EMBL" id="CAG2054819.1"/>
    </source>
</evidence>
<evidence type="ECO:0000256" key="6">
    <source>
        <dbReference type="ARBA" id="ARBA00023136"/>
    </source>
</evidence>
<keyword evidence="5" id="KW-0915">Sodium</keyword>
<dbReference type="InterPro" id="IPR023214">
    <property type="entry name" value="HAD_sf"/>
</dbReference>
<organism evidence="8 9">
    <name type="scientific">Timema podura</name>
    <name type="common">Walking stick</name>
    <dbReference type="NCBI Taxonomy" id="61482"/>
    <lineage>
        <taxon>Eukaryota</taxon>
        <taxon>Metazoa</taxon>
        <taxon>Ecdysozoa</taxon>
        <taxon>Arthropoda</taxon>
        <taxon>Hexapoda</taxon>
        <taxon>Insecta</taxon>
        <taxon>Pterygota</taxon>
        <taxon>Neoptera</taxon>
        <taxon>Polyneoptera</taxon>
        <taxon>Phasmatodea</taxon>
        <taxon>Timematodea</taxon>
        <taxon>Timematoidea</taxon>
        <taxon>Timematidae</taxon>
        <taxon>Timema</taxon>
    </lineage>
</organism>
<keyword evidence="4" id="KW-1133">Transmembrane helix</keyword>
<keyword evidence="7" id="KW-0739">Sodium transport</keyword>
<dbReference type="InterPro" id="IPR023299">
    <property type="entry name" value="ATPase_P-typ_cyto_dom_N"/>
</dbReference>
<dbReference type="Gene3D" id="3.40.50.1000">
    <property type="entry name" value="HAD superfamily/HAD-like"/>
    <property type="match status" value="1"/>
</dbReference>
<evidence type="ECO:0000256" key="4">
    <source>
        <dbReference type="ARBA" id="ARBA00022989"/>
    </source>
</evidence>
<keyword evidence="6" id="KW-0472">Membrane</keyword>
<dbReference type="EMBL" id="CAJPIN010001770">
    <property type="protein sequence ID" value="CAG2054819.1"/>
    <property type="molecule type" value="Genomic_DNA"/>
</dbReference>
<dbReference type="SUPFAM" id="SSF56784">
    <property type="entry name" value="HAD-like"/>
    <property type="match status" value="1"/>
</dbReference>
<evidence type="ECO:0000256" key="7">
    <source>
        <dbReference type="ARBA" id="ARBA00023201"/>
    </source>
</evidence>
<keyword evidence="9" id="KW-1185">Reference proteome</keyword>
<dbReference type="PANTHER" id="PTHR43294:SF13">
    <property type="entry name" value="SODIUM_POTASSIUM-TRANSPORTING ATPASE SUBUNIT ALPHA"/>
    <property type="match status" value="1"/>
</dbReference>
<reference evidence="8" key="1">
    <citation type="submission" date="2021-03" db="EMBL/GenBank/DDBJ databases">
        <authorList>
            <person name="Tran Van P."/>
        </authorList>
    </citation>
    <scope>NUCLEOTIDE SEQUENCE</scope>
</reference>
<dbReference type="SUPFAM" id="SSF81665">
    <property type="entry name" value="Calcium ATPase, transmembrane domain M"/>
    <property type="match status" value="1"/>
</dbReference>
<evidence type="ECO:0000256" key="3">
    <source>
        <dbReference type="ARBA" id="ARBA00022692"/>
    </source>
</evidence>
<name>A0ABN7NIW9_TIMPD</name>
<keyword evidence="2" id="KW-1003">Cell membrane</keyword>
<accession>A0ABN7NIW9</accession>
<evidence type="ECO:0000256" key="1">
    <source>
        <dbReference type="ARBA" id="ARBA00004651"/>
    </source>
</evidence>
<dbReference type="InterPro" id="IPR050510">
    <property type="entry name" value="Cation_transp_ATPase_P-type"/>
</dbReference>
<dbReference type="NCBIfam" id="TIGR01494">
    <property type="entry name" value="ATPase_P-type"/>
    <property type="match status" value="1"/>
</dbReference>
<dbReference type="InterPro" id="IPR036412">
    <property type="entry name" value="HAD-like_sf"/>
</dbReference>
<keyword evidence="7" id="KW-0813">Transport</keyword>
<keyword evidence="3" id="KW-0812">Transmembrane</keyword>
<gene>
    <name evidence="8" type="ORF">TPAB3V08_LOCUS1837</name>
</gene>
<comment type="caution">
    <text evidence="8">The sequence shown here is derived from an EMBL/GenBank/DDBJ whole genome shotgun (WGS) entry which is preliminary data.</text>
</comment>
<sequence>MELALGDILSIRKRNKKVCEIPFNSTNKYQVSIHETEDPNDPRHLMVMKGAPERILDRCSTIFIGGKEKVLDEEMKEAFNNAYLELGGLGERVLGFCDFLLPSDKFPLGFKFDGDDPNFPLTGLRFVGLMSMIDPPRAAVPDAVAKCRSAGIKVIMVTGDHPITAKAIAKSVGIISEGNETIEDIAQRLNIPVAEVNPREAKAAVVHGGELRDLSGDQLDEILRYHTEIVFARTSPQQKLIIVEGCQRMGAIVAVTGDGVNDSPALKKADIGVAMGIAGSDVSKQAADMILLDDNFASIVTGVEEGRLIFDNLKKSIAYTLTSNIPEISPFLAFILCDIPLPLGTVTILCIDLGTDMYNQLFVVGVFFSGRGGGTLVLTIVQLLCDHQVPAISLAYEEAESDIMKRRPRNPFKDNLVPAISLAYEEAETDIMQQSPRNPLTESLVNASPPQNVPAISLAYEEAESDIMKRQPRNPFTDKLVNER</sequence>
<proteinExistence type="predicted"/>
<dbReference type="Gene3D" id="1.20.1110.10">
    <property type="entry name" value="Calcium-transporting ATPase, transmembrane domain"/>
    <property type="match status" value="4"/>
</dbReference>
<evidence type="ECO:0000256" key="5">
    <source>
        <dbReference type="ARBA" id="ARBA00023053"/>
    </source>
</evidence>
<dbReference type="Proteomes" id="UP001153148">
    <property type="component" value="Unassembled WGS sequence"/>
</dbReference>
<evidence type="ECO:0000256" key="2">
    <source>
        <dbReference type="ARBA" id="ARBA00022475"/>
    </source>
</evidence>
<dbReference type="InterPro" id="IPR023298">
    <property type="entry name" value="ATPase_P-typ_TM_dom_sf"/>
</dbReference>
<dbReference type="PRINTS" id="PR00119">
    <property type="entry name" value="CATATPASE"/>
</dbReference>
<dbReference type="Pfam" id="PF13246">
    <property type="entry name" value="Cation_ATPase"/>
    <property type="match status" value="1"/>
</dbReference>
<dbReference type="PANTHER" id="PTHR43294">
    <property type="entry name" value="SODIUM/POTASSIUM-TRANSPORTING ATPASE SUBUNIT ALPHA"/>
    <property type="match status" value="1"/>
</dbReference>
<dbReference type="PRINTS" id="PR00121">
    <property type="entry name" value="NAKATPASE"/>
</dbReference>
<keyword evidence="7" id="KW-0406">Ion transport</keyword>
<comment type="subcellular location">
    <subcellularLocation>
        <location evidence="1">Cell membrane</location>
        <topology evidence="1">Multi-pass membrane protein</topology>
    </subcellularLocation>
</comment>
<dbReference type="Gene3D" id="3.40.1110.10">
    <property type="entry name" value="Calcium-transporting ATPase, cytoplasmic domain N"/>
    <property type="match status" value="1"/>
</dbReference>
<evidence type="ECO:0000313" key="9">
    <source>
        <dbReference type="Proteomes" id="UP001153148"/>
    </source>
</evidence>
<evidence type="ECO:0008006" key="10">
    <source>
        <dbReference type="Google" id="ProtNLM"/>
    </source>
</evidence>
<protein>
    <recommendedName>
        <fullName evidence="10">Sodium/potassium ATPase alpha subunit</fullName>
    </recommendedName>
</protein>